<dbReference type="SUPFAM" id="SSF47090">
    <property type="entry name" value="PGBD-like"/>
    <property type="match status" value="1"/>
</dbReference>
<keyword evidence="4" id="KW-1185">Reference proteome</keyword>
<feature type="region of interest" description="Disordered" evidence="1">
    <location>
        <begin position="120"/>
        <end position="146"/>
    </location>
</feature>
<proteinExistence type="predicted"/>
<protein>
    <submittedName>
        <fullName evidence="3">Putative peptidoglycan binding protein</fullName>
    </submittedName>
</protein>
<dbReference type="AlphaFoldDB" id="A0A562IG51"/>
<name>A0A562IG51_MICOL</name>
<gene>
    <name evidence="3" type="ORF">JD77_04947</name>
</gene>
<dbReference type="EMBL" id="VLKE01000001">
    <property type="protein sequence ID" value="TWH69930.1"/>
    <property type="molecule type" value="Genomic_DNA"/>
</dbReference>
<dbReference type="RefSeq" id="WP_145776353.1">
    <property type="nucleotide sequence ID" value="NZ_BAAATQ010000163.1"/>
</dbReference>
<evidence type="ECO:0000313" key="4">
    <source>
        <dbReference type="Proteomes" id="UP000319825"/>
    </source>
</evidence>
<dbReference type="InterPro" id="IPR002477">
    <property type="entry name" value="Peptidoglycan-bd-like"/>
</dbReference>
<dbReference type="OrthoDB" id="7671932at2"/>
<dbReference type="InterPro" id="IPR036365">
    <property type="entry name" value="PGBD-like_sf"/>
</dbReference>
<evidence type="ECO:0000313" key="3">
    <source>
        <dbReference type="EMBL" id="TWH69930.1"/>
    </source>
</evidence>
<dbReference type="InterPro" id="IPR036366">
    <property type="entry name" value="PGBDSf"/>
</dbReference>
<evidence type="ECO:0000259" key="2">
    <source>
        <dbReference type="Pfam" id="PF01471"/>
    </source>
</evidence>
<accession>A0A562IG51</accession>
<dbReference type="Proteomes" id="UP000319825">
    <property type="component" value="Unassembled WGS sequence"/>
</dbReference>
<comment type="caution">
    <text evidence="3">The sequence shown here is derived from an EMBL/GenBank/DDBJ whole genome shotgun (WGS) entry which is preliminary data.</text>
</comment>
<evidence type="ECO:0000256" key="1">
    <source>
        <dbReference type="SAM" id="MobiDB-lite"/>
    </source>
</evidence>
<reference evidence="3 4" key="1">
    <citation type="submission" date="2019-07" db="EMBL/GenBank/DDBJ databases">
        <title>R&amp;d 2014.</title>
        <authorList>
            <person name="Klenk H.-P."/>
        </authorList>
    </citation>
    <scope>NUCLEOTIDE SEQUENCE [LARGE SCALE GENOMIC DNA]</scope>
    <source>
        <strain evidence="3 4">DSM 43868</strain>
    </source>
</reference>
<feature type="domain" description="Peptidoglycan binding-like" evidence="2">
    <location>
        <begin position="144"/>
        <end position="199"/>
    </location>
</feature>
<dbReference type="Gene3D" id="1.10.101.10">
    <property type="entry name" value="PGBD-like superfamily/PGBD"/>
    <property type="match status" value="1"/>
</dbReference>
<organism evidence="3 4">
    <name type="scientific">Micromonospora olivasterospora</name>
    <dbReference type="NCBI Taxonomy" id="1880"/>
    <lineage>
        <taxon>Bacteria</taxon>
        <taxon>Bacillati</taxon>
        <taxon>Actinomycetota</taxon>
        <taxon>Actinomycetes</taxon>
        <taxon>Micromonosporales</taxon>
        <taxon>Micromonosporaceae</taxon>
        <taxon>Micromonospora</taxon>
    </lineage>
</organism>
<sequence length="204" mass="22714">MAVRLAPALRVLRAEIDARWPKRDRTSDGWIGDAAHQARRSDHNPDADGSVNAADFDKDGIDPMLVVRRCIAHPATAYVIYNRTIWSRTRGFQPARYTGANPHDKHVHVSVSHDRALENSTRPWGIGNAEGRRLGSRNLRRGDRGDDVRELQRLADAVGAKLAVDGIFGPRTDAWVRAYQKSRRLTIDGIVGPKTLAALRADTR</sequence>
<dbReference type="Pfam" id="PF01471">
    <property type="entry name" value="PG_binding_1"/>
    <property type="match status" value="1"/>
</dbReference>